<feature type="compositionally biased region" description="Basic residues" evidence="2">
    <location>
        <begin position="25"/>
        <end position="34"/>
    </location>
</feature>
<name>A0AAN6HY91_9ASCO</name>
<evidence type="ECO:0000313" key="4">
    <source>
        <dbReference type="EMBL" id="KAG7761701.1"/>
    </source>
</evidence>
<sequence>MANEEEISKEERLEQARKKFEELKKKKKGNKKKGKAGDHERESKDKEIHDDSSMETVANTAIDLETTEATTSIGSEKPATLNNGISGTKSTIKEQGQTIVENHKFDDNDDHYDNDREGQEFSKTGIMSSSDLSGMDTVSAVKKQFMLVDETKSQYAEEIHGTAPSKQVTYLEAKLRDTVEQNSNHLKEILELKSTQARLKSRISSLEEKLQSSELLIDRLRRQLSDKTDGLSCAGVPKSGETFSNSSPQKDSLTKSSPSFQTFNSFNNLANDYLDIVDIRERLGQWKGWNLDMKSWRSVGSGSLLEL</sequence>
<reference evidence="3 5" key="1">
    <citation type="journal article" date="2021" name="G3 (Bethesda)">
        <title>Genomic diversity, chromosomal rearrangements, and interspecies hybridization in the ogataea polymorpha species complex.</title>
        <authorList>
            <person name="Hanson S.J."/>
            <person name="Cinneide E.O."/>
            <person name="Salzberg L.I."/>
            <person name="Wolfe K.H."/>
            <person name="McGowan J."/>
            <person name="Fitzpatrick D.A."/>
            <person name="Matlin K."/>
        </authorList>
    </citation>
    <scope>NUCLEOTIDE SEQUENCE</scope>
    <source>
        <strain evidence="4">81-436-3</strain>
        <strain evidence="3">83-405-1</strain>
    </source>
</reference>
<dbReference type="EMBL" id="JAHLUN010000021">
    <property type="protein sequence ID" value="KAG7761701.1"/>
    <property type="molecule type" value="Genomic_DNA"/>
</dbReference>
<dbReference type="AlphaFoldDB" id="A0AAN6HY91"/>
<comment type="caution">
    <text evidence="3">The sequence shown here is derived from an EMBL/GenBank/DDBJ whole genome shotgun (WGS) entry which is preliminary data.</text>
</comment>
<gene>
    <name evidence="3" type="ORF">KL933_005330</name>
    <name evidence="4" type="ORF">KL946_005254</name>
</gene>
<feature type="region of interest" description="Disordered" evidence="2">
    <location>
        <begin position="228"/>
        <end position="257"/>
    </location>
</feature>
<feature type="region of interest" description="Disordered" evidence="2">
    <location>
        <begin position="1"/>
        <end position="90"/>
    </location>
</feature>
<feature type="coiled-coil region" evidence="1">
    <location>
        <begin position="189"/>
        <end position="223"/>
    </location>
</feature>
<feature type="compositionally biased region" description="Polar residues" evidence="2">
    <location>
        <begin position="67"/>
        <end position="90"/>
    </location>
</feature>
<dbReference type="EMBL" id="JAHLUH010000022">
    <property type="protein sequence ID" value="KAG7723855.1"/>
    <property type="molecule type" value="Genomic_DNA"/>
</dbReference>
<feature type="compositionally biased region" description="Basic and acidic residues" evidence="2">
    <location>
        <begin position="35"/>
        <end position="52"/>
    </location>
</feature>
<feature type="compositionally biased region" description="Polar residues" evidence="2">
    <location>
        <begin position="241"/>
        <end position="257"/>
    </location>
</feature>
<organism evidence="3 6">
    <name type="scientific">Ogataea haglerorum</name>
    <dbReference type="NCBI Taxonomy" id="1937702"/>
    <lineage>
        <taxon>Eukaryota</taxon>
        <taxon>Fungi</taxon>
        <taxon>Dikarya</taxon>
        <taxon>Ascomycota</taxon>
        <taxon>Saccharomycotina</taxon>
        <taxon>Pichiomycetes</taxon>
        <taxon>Pichiales</taxon>
        <taxon>Pichiaceae</taxon>
        <taxon>Ogataea</taxon>
    </lineage>
</organism>
<dbReference type="Proteomes" id="UP000738402">
    <property type="component" value="Unassembled WGS sequence"/>
</dbReference>
<accession>A0AAN6HY91</accession>
<evidence type="ECO:0000313" key="5">
    <source>
        <dbReference type="Proteomes" id="UP000697297"/>
    </source>
</evidence>
<dbReference type="Proteomes" id="UP000697297">
    <property type="component" value="Unassembled WGS sequence"/>
</dbReference>
<proteinExistence type="predicted"/>
<evidence type="ECO:0000256" key="1">
    <source>
        <dbReference type="SAM" id="Coils"/>
    </source>
</evidence>
<evidence type="ECO:0000256" key="2">
    <source>
        <dbReference type="SAM" id="MobiDB-lite"/>
    </source>
</evidence>
<evidence type="ECO:0000313" key="3">
    <source>
        <dbReference type="EMBL" id="KAG7723855.1"/>
    </source>
</evidence>
<keyword evidence="1" id="KW-0175">Coiled coil</keyword>
<evidence type="ECO:0000313" key="6">
    <source>
        <dbReference type="Proteomes" id="UP000738402"/>
    </source>
</evidence>
<feature type="compositionally biased region" description="Basic and acidic residues" evidence="2">
    <location>
        <begin position="9"/>
        <end position="24"/>
    </location>
</feature>
<protein>
    <submittedName>
        <fullName evidence="3">Uncharacterized protein</fullName>
    </submittedName>
</protein>
<keyword evidence="5" id="KW-1185">Reference proteome</keyword>